<dbReference type="Gene3D" id="2.40.128.340">
    <property type="match status" value="3"/>
</dbReference>
<dbReference type="Pfam" id="PF13517">
    <property type="entry name" value="FG-GAP_3"/>
    <property type="match status" value="1"/>
</dbReference>
<dbReference type="InterPro" id="IPR009003">
    <property type="entry name" value="Peptidase_S1_PA"/>
</dbReference>
<feature type="signal peptide" evidence="2">
    <location>
        <begin position="1"/>
        <end position="31"/>
    </location>
</feature>
<reference evidence="5" key="1">
    <citation type="journal article" date="2019" name="Int. J. Syst. Evol. Microbiol.">
        <title>The Global Catalogue of Microorganisms (GCM) 10K type strain sequencing project: providing services to taxonomists for standard genome sequencing and annotation.</title>
        <authorList>
            <consortium name="The Broad Institute Genomics Platform"/>
            <consortium name="The Broad Institute Genome Sequencing Center for Infectious Disease"/>
            <person name="Wu L."/>
            <person name="Ma J."/>
        </authorList>
    </citation>
    <scope>NUCLEOTIDE SEQUENCE [LARGE SCALE GENOMIC DNA]</scope>
    <source>
        <strain evidence="5">CGMCC 4.7304</strain>
    </source>
</reference>
<protein>
    <submittedName>
        <fullName evidence="4">FG-GAP-like repeat-containing protein</fullName>
    </submittedName>
</protein>
<dbReference type="InterPro" id="IPR001314">
    <property type="entry name" value="Peptidase_S1A"/>
</dbReference>
<dbReference type="InterPro" id="IPR013517">
    <property type="entry name" value="FG-GAP"/>
</dbReference>
<dbReference type="InterPro" id="IPR028994">
    <property type="entry name" value="Integrin_alpha_N"/>
</dbReference>
<gene>
    <name evidence="4" type="ORF">ACFP1Z_04415</name>
</gene>
<evidence type="ECO:0000259" key="3">
    <source>
        <dbReference type="PROSITE" id="PS50240"/>
    </source>
</evidence>
<dbReference type="PRINTS" id="PR00722">
    <property type="entry name" value="CHYMOTRYPSIN"/>
</dbReference>
<keyword evidence="1 2" id="KW-0732">Signal</keyword>
<organism evidence="4 5">
    <name type="scientific">Streptomyces gamaensis</name>
    <dbReference type="NCBI Taxonomy" id="1763542"/>
    <lineage>
        <taxon>Bacteria</taxon>
        <taxon>Bacillati</taxon>
        <taxon>Actinomycetota</taxon>
        <taxon>Actinomycetes</taxon>
        <taxon>Kitasatosporales</taxon>
        <taxon>Streptomycetaceae</taxon>
        <taxon>Streptomyces</taxon>
    </lineage>
</organism>
<evidence type="ECO:0000256" key="1">
    <source>
        <dbReference type="ARBA" id="ARBA00022729"/>
    </source>
</evidence>
<evidence type="ECO:0000313" key="4">
    <source>
        <dbReference type="EMBL" id="MFC5719430.1"/>
    </source>
</evidence>
<dbReference type="SUPFAM" id="SSF69318">
    <property type="entry name" value="Integrin alpha N-terminal domain"/>
    <property type="match status" value="2"/>
</dbReference>
<keyword evidence="5" id="KW-1185">Reference proteome</keyword>
<dbReference type="Pfam" id="PF00089">
    <property type="entry name" value="Trypsin"/>
    <property type="match status" value="1"/>
</dbReference>
<dbReference type="SUPFAM" id="SSF50494">
    <property type="entry name" value="Trypsin-like serine proteases"/>
    <property type="match status" value="1"/>
</dbReference>
<name>A0ABW0YZB6_9ACTN</name>
<dbReference type="RefSeq" id="WP_390314514.1">
    <property type="nucleotide sequence ID" value="NZ_JBHSPB010000002.1"/>
</dbReference>
<sequence length="619" mass="65120">MSRKGSRTAWATGLLATAVGAVALTGTPAAAVVGDEVKDGGYAFSAKLDIDGGTRGCSGVLVDQSWVLTAASCFAGSDGKVTPGLLKQRTTVSVGSDLTRADAAVTNAIELVPREDRDLVMVRLAAPVKGVTPVTLTSSAPAQGDVLKVAGFGRTKDEWVPDRPHTAEFTVDAVTDTSVSLSGKSADAAVCKGDTGGPAVRERNGRVELAAVNSTSWQNGCLGQDGPQTHKGAVDTRVDDLSGWVDQVRNQPQQFTTVTGDFDGDGKADLAALYDYGKAPEGGNRAALWVFTGKGDGTFSAPRVVWRSTGSWTLANSKLVAGDFNGDGKSDLAVLYNYGVENGRNTTGLWTFTSNGSGFDEPSLVWKSKDGWNWNSSTIAAGDFNGDGKADLAVLYNYGVEDGRNTSGLWTFTSNGGGFDAPSLVWRSKDGWNWNSSKLVAGDFNGDGKSDLAILYNYGVENGRNTSGLWTFTSNGGGFDAPSLVWRSKDGWNWNSSKLVAGDFNGDGKADVAVLYDYGVQDGRNTTGLWTFTSNGSGFDAPSLVWKSPSSWTWSRSTFLAGDLTGDGKADLAVPYEYGKYASGRNATGIWTFTSKGTGFNTPAKVWENKVPGDDNSPA</sequence>
<evidence type="ECO:0000256" key="2">
    <source>
        <dbReference type="SAM" id="SignalP"/>
    </source>
</evidence>
<dbReference type="InterPro" id="IPR043504">
    <property type="entry name" value="Peptidase_S1_PA_chymotrypsin"/>
</dbReference>
<evidence type="ECO:0000313" key="5">
    <source>
        <dbReference type="Proteomes" id="UP001596083"/>
    </source>
</evidence>
<dbReference type="SMART" id="SM00020">
    <property type="entry name" value="Tryp_SPc"/>
    <property type="match status" value="1"/>
</dbReference>
<dbReference type="Proteomes" id="UP001596083">
    <property type="component" value="Unassembled WGS sequence"/>
</dbReference>
<dbReference type="Gene3D" id="2.40.10.10">
    <property type="entry name" value="Trypsin-like serine proteases"/>
    <property type="match status" value="1"/>
</dbReference>
<dbReference type="PANTHER" id="PTHR46580:SF4">
    <property type="entry name" value="ATP_GTP-BINDING PROTEIN"/>
    <property type="match status" value="1"/>
</dbReference>
<dbReference type="InterPro" id="IPR001254">
    <property type="entry name" value="Trypsin_dom"/>
</dbReference>
<accession>A0ABW0YZB6</accession>
<proteinExistence type="predicted"/>
<feature type="chain" id="PRO_5046203295" evidence="2">
    <location>
        <begin position="32"/>
        <end position="619"/>
    </location>
</feature>
<dbReference type="PROSITE" id="PS50240">
    <property type="entry name" value="TRYPSIN_DOM"/>
    <property type="match status" value="1"/>
</dbReference>
<comment type="caution">
    <text evidence="4">The sequence shown here is derived from an EMBL/GenBank/DDBJ whole genome shotgun (WGS) entry which is preliminary data.</text>
</comment>
<dbReference type="PANTHER" id="PTHR46580">
    <property type="entry name" value="SENSOR KINASE-RELATED"/>
    <property type="match status" value="1"/>
</dbReference>
<dbReference type="EMBL" id="JBHSPB010000002">
    <property type="protein sequence ID" value="MFC5719430.1"/>
    <property type="molecule type" value="Genomic_DNA"/>
</dbReference>
<dbReference type="Pfam" id="PF01839">
    <property type="entry name" value="FG-GAP"/>
    <property type="match status" value="3"/>
</dbReference>
<feature type="domain" description="Peptidase S1" evidence="3">
    <location>
        <begin position="32"/>
        <end position="250"/>
    </location>
</feature>